<organism evidence="1 2">
    <name type="scientific">Paenibacillus glacialis</name>
    <dbReference type="NCBI Taxonomy" id="494026"/>
    <lineage>
        <taxon>Bacteria</taxon>
        <taxon>Bacillati</taxon>
        <taxon>Bacillota</taxon>
        <taxon>Bacilli</taxon>
        <taxon>Bacillales</taxon>
        <taxon>Paenibacillaceae</taxon>
        <taxon>Paenibacillus</taxon>
    </lineage>
</organism>
<protein>
    <recommendedName>
        <fullName evidence="3">DNA-binding protein</fullName>
    </recommendedName>
</protein>
<reference evidence="1 2" key="1">
    <citation type="submission" date="2016-03" db="EMBL/GenBank/DDBJ databases">
        <title>Draft genome sequence of Paenibacillus glacialis DSM 22343.</title>
        <authorList>
            <person name="Shin S.-K."/>
            <person name="Yi H."/>
        </authorList>
    </citation>
    <scope>NUCLEOTIDE SEQUENCE [LARGE SCALE GENOMIC DNA]</scope>
    <source>
        <strain evidence="1 2">DSM 22343</strain>
    </source>
</reference>
<dbReference type="Proteomes" id="UP000076967">
    <property type="component" value="Unassembled WGS sequence"/>
</dbReference>
<evidence type="ECO:0000313" key="1">
    <source>
        <dbReference type="EMBL" id="OAB45264.1"/>
    </source>
</evidence>
<dbReference type="Gene3D" id="1.10.150.20">
    <property type="entry name" value="5' to 3' exonuclease, C-terminal subdomain"/>
    <property type="match status" value="1"/>
</dbReference>
<keyword evidence="2" id="KW-1185">Reference proteome</keyword>
<dbReference type="AlphaFoldDB" id="A0A168N0V2"/>
<evidence type="ECO:0000313" key="2">
    <source>
        <dbReference type="Proteomes" id="UP000076967"/>
    </source>
</evidence>
<dbReference type="EMBL" id="LVJH01000003">
    <property type="protein sequence ID" value="OAB45264.1"/>
    <property type="molecule type" value="Genomic_DNA"/>
</dbReference>
<dbReference type="SUPFAM" id="SSF47789">
    <property type="entry name" value="C-terminal domain of RNA polymerase alpha subunit"/>
    <property type="match status" value="1"/>
</dbReference>
<name>A0A168N0V2_9BACL</name>
<sequence>MIGREPILDLNQNNTQESDFPMGLAKPALRALANKGLSRLEQVAKLSEKELKELHGIGPNAIRQLRLALESKGLTFSDNNTLEE</sequence>
<dbReference type="STRING" id="494026.PGLA_03120"/>
<dbReference type="OrthoDB" id="7950977at2"/>
<gene>
    <name evidence="1" type="ORF">PGLA_03120</name>
</gene>
<comment type="caution">
    <text evidence="1">The sequence shown here is derived from an EMBL/GenBank/DDBJ whole genome shotgun (WGS) entry which is preliminary data.</text>
</comment>
<proteinExistence type="predicted"/>
<accession>A0A168N0V2</accession>
<evidence type="ECO:0008006" key="3">
    <source>
        <dbReference type="Google" id="ProtNLM"/>
    </source>
</evidence>